<feature type="transmembrane region" description="Helical" evidence="1">
    <location>
        <begin position="50"/>
        <end position="68"/>
    </location>
</feature>
<proteinExistence type="predicted"/>
<keyword evidence="1" id="KW-0472">Membrane</keyword>
<keyword evidence="1" id="KW-1133">Transmembrane helix</keyword>
<feature type="transmembrane region" description="Helical" evidence="1">
    <location>
        <begin position="143"/>
        <end position="163"/>
    </location>
</feature>
<dbReference type="EMBL" id="VSSQ01000391">
    <property type="protein sequence ID" value="MPL93418.1"/>
    <property type="molecule type" value="Genomic_DNA"/>
</dbReference>
<reference evidence="3" key="1">
    <citation type="submission" date="2019-08" db="EMBL/GenBank/DDBJ databases">
        <authorList>
            <person name="Kucharzyk K."/>
            <person name="Murdoch R.W."/>
            <person name="Higgins S."/>
            <person name="Loffler F."/>
        </authorList>
    </citation>
    <scope>NUCLEOTIDE SEQUENCE</scope>
</reference>
<sequence>MPKQFIRGEILINYIWFGMIFLGVLIGLLTGNGELISKAIISSADSTVSLILGLVGLMCFWCGVMKVAEKSGFTNKLAKILRPILKLIFKEAAKDEKALGAIVMNITANMMGLGNAATPFGIKAMQEMDRLNKEKGTASDDMSLFLVLNAACIQLVPSTVISIRAACGSSNPGTIILPAVLASTIAAIMGVICCKVLQRYF</sequence>
<feature type="transmembrane region" description="Helical" evidence="1">
    <location>
        <begin position="12"/>
        <end position="30"/>
    </location>
</feature>
<dbReference type="AlphaFoldDB" id="A0A644VPW0"/>
<accession>A0A644VPW0</accession>
<feature type="domain" description="Nucleoside transporter/FeoB GTPase Gate" evidence="2">
    <location>
        <begin position="52"/>
        <end position="164"/>
    </location>
</feature>
<dbReference type="InterPro" id="IPR011642">
    <property type="entry name" value="Gate_dom"/>
</dbReference>
<evidence type="ECO:0000256" key="1">
    <source>
        <dbReference type="SAM" id="Phobius"/>
    </source>
</evidence>
<name>A0A644VPW0_9ZZZZ</name>
<evidence type="ECO:0000313" key="3">
    <source>
        <dbReference type="EMBL" id="MPL93418.1"/>
    </source>
</evidence>
<comment type="caution">
    <text evidence="3">The sequence shown here is derived from an EMBL/GenBank/DDBJ whole genome shotgun (WGS) entry which is preliminary data.</text>
</comment>
<dbReference type="Pfam" id="PF07670">
    <property type="entry name" value="Gate"/>
    <property type="match status" value="1"/>
</dbReference>
<protein>
    <submittedName>
        <fullName evidence="3">Spore maturation protein A</fullName>
    </submittedName>
</protein>
<evidence type="ECO:0000259" key="2">
    <source>
        <dbReference type="Pfam" id="PF07670"/>
    </source>
</evidence>
<gene>
    <name evidence="3" type="primary">spmA_3</name>
    <name evidence="3" type="ORF">SDC9_39545</name>
</gene>
<organism evidence="3">
    <name type="scientific">bioreactor metagenome</name>
    <dbReference type="NCBI Taxonomy" id="1076179"/>
    <lineage>
        <taxon>unclassified sequences</taxon>
        <taxon>metagenomes</taxon>
        <taxon>ecological metagenomes</taxon>
    </lineage>
</organism>
<feature type="transmembrane region" description="Helical" evidence="1">
    <location>
        <begin position="175"/>
        <end position="197"/>
    </location>
</feature>
<keyword evidence="1" id="KW-0812">Transmembrane</keyword>